<dbReference type="InterPro" id="IPR001851">
    <property type="entry name" value="ABC_transp_permease"/>
</dbReference>
<feature type="transmembrane region" description="Helical" evidence="8">
    <location>
        <begin position="228"/>
        <end position="250"/>
    </location>
</feature>
<feature type="transmembrane region" description="Helical" evidence="8">
    <location>
        <begin position="176"/>
        <end position="197"/>
    </location>
</feature>
<evidence type="ECO:0000256" key="5">
    <source>
        <dbReference type="ARBA" id="ARBA00022692"/>
    </source>
</evidence>
<evidence type="ECO:0000256" key="8">
    <source>
        <dbReference type="SAM" id="Phobius"/>
    </source>
</evidence>
<accession>A0A175R2W3</accession>
<evidence type="ECO:0000256" key="2">
    <source>
        <dbReference type="ARBA" id="ARBA00022448"/>
    </source>
</evidence>
<dbReference type="AlphaFoldDB" id="A0A175R2W3"/>
<feature type="transmembrane region" description="Helical" evidence="8">
    <location>
        <begin position="127"/>
        <end position="147"/>
    </location>
</feature>
<sequence length="343" mass="35968">MPDVQQRTGAAALARLRRRPEAWLFGVIVLAILFFGSTAPGFLTLPNVIDLLETYSVQAIMAMGLFVVLVSGGIDISFAATASVSQYVAALLAARLGLPAPLVIAVGLGIGTALGCLNAALIHFVRIPSIIATIAMMSVTFSLLMYFSGGRSIYDLPDWWTTRVTFFETETASGDLVRVTLPIVAMIVVSLGIWALMTRSSVGRQLYAMGGNAEAARRIGMSIGRLHFVAYGVLGFLAALAGMLQAHRVGESVPNAMVNTELAVLSAAVLGGASLTGGIGTVPGVLLGIVLLAILQNGLNLLGVSSYFFQIVIGLTILASTSLTVLSSRRGRRHRTLGEVAHA</sequence>
<keyword evidence="5 8" id="KW-0812">Transmembrane</keyword>
<organism evidence="9 10">
    <name type="scientific">Aureimonas ureilytica</name>
    <dbReference type="NCBI Taxonomy" id="401562"/>
    <lineage>
        <taxon>Bacteria</taxon>
        <taxon>Pseudomonadati</taxon>
        <taxon>Pseudomonadota</taxon>
        <taxon>Alphaproteobacteria</taxon>
        <taxon>Hyphomicrobiales</taxon>
        <taxon>Aurantimonadaceae</taxon>
        <taxon>Aureimonas</taxon>
    </lineage>
</organism>
<reference evidence="9 10" key="1">
    <citation type="journal article" date="2016" name="Front. Microbiol.">
        <title>Genomic Resource of Rice Seed Associated Bacteria.</title>
        <authorList>
            <person name="Midha S."/>
            <person name="Bansal K."/>
            <person name="Sharma S."/>
            <person name="Kumar N."/>
            <person name="Patil P.P."/>
            <person name="Chaudhry V."/>
            <person name="Patil P.B."/>
        </authorList>
    </citation>
    <scope>NUCLEOTIDE SEQUENCE [LARGE SCALE GENOMIC DNA]</scope>
    <source>
        <strain evidence="9 10">NS226</strain>
    </source>
</reference>
<dbReference type="GO" id="GO:0005886">
    <property type="term" value="C:plasma membrane"/>
    <property type="evidence" value="ECO:0007669"/>
    <property type="project" value="UniProtKB-SubCell"/>
</dbReference>
<feature type="transmembrane region" description="Helical" evidence="8">
    <location>
        <begin position="262"/>
        <end position="295"/>
    </location>
</feature>
<keyword evidence="6 8" id="KW-1133">Transmembrane helix</keyword>
<evidence type="ECO:0000256" key="7">
    <source>
        <dbReference type="ARBA" id="ARBA00023136"/>
    </source>
</evidence>
<dbReference type="PANTHER" id="PTHR32196:SF21">
    <property type="entry name" value="ABC TRANSPORTER PERMEASE PROTEIN YPHD-RELATED"/>
    <property type="match status" value="1"/>
</dbReference>
<dbReference type="CDD" id="cd06579">
    <property type="entry name" value="TM_PBP1_transp_AraH_like"/>
    <property type="match status" value="1"/>
</dbReference>
<dbReference type="STRING" id="401562.NS365_07490"/>
<comment type="subcellular location">
    <subcellularLocation>
        <location evidence="1">Cell membrane</location>
        <topology evidence="1">Multi-pass membrane protein</topology>
    </subcellularLocation>
</comment>
<dbReference type="Proteomes" id="UP000078272">
    <property type="component" value="Unassembled WGS sequence"/>
</dbReference>
<dbReference type="EMBL" id="LDPZ01000062">
    <property type="protein sequence ID" value="KTQ85271.1"/>
    <property type="molecule type" value="Genomic_DNA"/>
</dbReference>
<dbReference type="GO" id="GO:0022857">
    <property type="term" value="F:transmembrane transporter activity"/>
    <property type="evidence" value="ECO:0007669"/>
    <property type="project" value="InterPro"/>
</dbReference>
<proteinExistence type="predicted"/>
<feature type="transmembrane region" description="Helical" evidence="8">
    <location>
        <begin position="55"/>
        <end position="84"/>
    </location>
</feature>
<dbReference type="PANTHER" id="PTHR32196">
    <property type="entry name" value="ABC TRANSPORTER PERMEASE PROTEIN YPHD-RELATED-RELATED"/>
    <property type="match status" value="1"/>
</dbReference>
<evidence type="ECO:0000313" key="10">
    <source>
        <dbReference type="Proteomes" id="UP000078272"/>
    </source>
</evidence>
<evidence type="ECO:0000256" key="6">
    <source>
        <dbReference type="ARBA" id="ARBA00022989"/>
    </source>
</evidence>
<protein>
    <submittedName>
        <fullName evidence="9">Sugar ABC transporter permease</fullName>
    </submittedName>
</protein>
<gene>
    <name evidence="9" type="ORF">NS226_20195</name>
</gene>
<evidence type="ECO:0000313" key="9">
    <source>
        <dbReference type="EMBL" id="KTQ85271.1"/>
    </source>
</evidence>
<keyword evidence="7 8" id="KW-0472">Membrane</keyword>
<name>A0A175R2W3_9HYPH</name>
<feature type="transmembrane region" description="Helical" evidence="8">
    <location>
        <begin position="307"/>
        <end position="326"/>
    </location>
</feature>
<keyword evidence="4" id="KW-0997">Cell inner membrane</keyword>
<feature type="transmembrane region" description="Helical" evidence="8">
    <location>
        <begin position="22"/>
        <end position="43"/>
    </location>
</feature>
<evidence type="ECO:0000256" key="4">
    <source>
        <dbReference type="ARBA" id="ARBA00022519"/>
    </source>
</evidence>
<comment type="caution">
    <text evidence="9">The sequence shown here is derived from an EMBL/GenBank/DDBJ whole genome shotgun (WGS) entry which is preliminary data.</text>
</comment>
<dbReference type="PATRIC" id="fig|401562.3.peg.4463"/>
<keyword evidence="3" id="KW-1003">Cell membrane</keyword>
<keyword evidence="2" id="KW-0813">Transport</keyword>
<dbReference type="RefSeq" id="WP_058636494.1">
    <property type="nucleotide sequence ID" value="NZ_LDPZ01000062.1"/>
</dbReference>
<feature type="transmembrane region" description="Helical" evidence="8">
    <location>
        <begin position="96"/>
        <end position="121"/>
    </location>
</feature>
<dbReference type="Pfam" id="PF02653">
    <property type="entry name" value="BPD_transp_2"/>
    <property type="match status" value="1"/>
</dbReference>
<dbReference type="OrthoDB" id="8843934at2"/>
<evidence type="ECO:0000256" key="1">
    <source>
        <dbReference type="ARBA" id="ARBA00004651"/>
    </source>
</evidence>
<evidence type="ECO:0000256" key="3">
    <source>
        <dbReference type="ARBA" id="ARBA00022475"/>
    </source>
</evidence>